<keyword evidence="1" id="KW-1133">Transmembrane helix</keyword>
<keyword evidence="1" id="KW-0812">Transmembrane</keyword>
<keyword evidence="1" id="KW-0472">Membrane</keyword>
<gene>
    <name evidence="2" type="ORF">COCNU_03G004460</name>
</gene>
<feature type="transmembrane region" description="Helical" evidence="1">
    <location>
        <begin position="35"/>
        <end position="58"/>
    </location>
</feature>
<comment type="caution">
    <text evidence="2">The sequence shown here is derived from an EMBL/GenBank/DDBJ whole genome shotgun (WGS) entry which is preliminary data.</text>
</comment>
<name>A0A8K0I1U7_COCNU</name>
<evidence type="ECO:0000313" key="2">
    <source>
        <dbReference type="EMBL" id="KAG1334327.1"/>
    </source>
</evidence>
<dbReference type="EMBL" id="CM017874">
    <property type="protein sequence ID" value="KAG1334327.1"/>
    <property type="molecule type" value="Genomic_DNA"/>
</dbReference>
<dbReference type="Proteomes" id="UP000797356">
    <property type="component" value="Chromosome 3"/>
</dbReference>
<protein>
    <submittedName>
        <fullName evidence="2">Uncharacterized protein</fullName>
    </submittedName>
</protein>
<evidence type="ECO:0000256" key="1">
    <source>
        <dbReference type="SAM" id="Phobius"/>
    </source>
</evidence>
<sequence>MFALSVATGGLVLVTGSLGCGGHCHHLLHPALSIFMNLITFTLGILQMIVSVACFSTAPSVAATAAAAKGLRCLTLAMSFTALLLHVSLLLLTAY</sequence>
<keyword evidence="3" id="KW-1185">Reference proteome</keyword>
<proteinExistence type="predicted"/>
<organism evidence="2 3">
    <name type="scientific">Cocos nucifera</name>
    <name type="common">Coconut palm</name>
    <dbReference type="NCBI Taxonomy" id="13894"/>
    <lineage>
        <taxon>Eukaryota</taxon>
        <taxon>Viridiplantae</taxon>
        <taxon>Streptophyta</taxon>
        <taxon>Embryophyta</taxon>
        <taxon>Tracheophyta</taxon>
        <taxon>Spermatophyta</taxon>
        <taxon>Magnoliopsida</taxon>
        <taxon>Liliopsida</taxon>
        <taxon>Arecaceae</taxon>
        <taxon>Arecoideae</taxon>
        <taxon>Cocoseae</taxon>
        <taxon>Attaleinae</taxon>
        <taxon>Cocos</taxon>
    </lineage>
</organism>
<reference evidence="2" key="1">
    <citation type="journal article" date="2017" name="Gigascience">
        <title>The genome draft of coconut (Cocos nucifera).</title>
        <authorList>
            <person name="Xiao Y."/>
            <person name="Xu P."/>
            <person name="Fan H."/>
            <person name="Baudouin L."/>
            <person name="Xia W."/>
            <person name="Bocs S."/>
            <person name="Xu J."/>
            <person name="Li Q."/>
            <person name="Guo A."/>
            <person name="Zhou L."/>
            <person name="Li J."/>
            <person name="Wu Y."/>
            <person name="Ma Z."/>
            <person name="Armero A."/>
            <person name="Issali A.E."/>
            <person name="Liu N."/>
            <person name="Peng M."/>
            <person name="Yang Y."/>
        </authorList>
    </citation>
    <scope>NUCLEOTIDE SEQUENCE</scope>
    <source>
        <tissue evidence="2">Spear leaf of Hainan Tall coconut</tissue>
    </source>
</reference>
<dbReference type="AlphaFoldDB" id="A0A8K0I1U7"/>
<reference evidence="2" key="2">
    <citation type="submission" date="2019-07" db="EMBL/GenBank/DDBJ databases">
        <authorList>
            <person name="Yang Y."/>
            <person name="Bocs S."/>
            <person name="Baudouin L."/>
        </authorList>
    </citation>
    <scope>NUCLEOTIDE SEQUENCE</scope>
    <source>
        <tissue evidence="2">Spear leaf of Hainan Tall coconut</tissue>
    </source>
</reference>
<accession>A0A8K0I1U7</accession>
<feature type="transmembrane region" description="Helical" evidence="1">
    <location>
        <begin position="70"/>
        <end position="92"/>
    </location>
</feature>
<evidence type="ECO:0000313" key="3">
    <source>
        <dbReference type="Proteomes" id="UP000797356"/>
    </source>
</evidence>